<sequence length="134" mass="14841">MIPNGGRDGSGRLAAITMAIYEYLRGGNCQFVSGGPLDLQIEVSGLASLEDVTRLMDNLLEKVKYGGCFSFFLRAVKADVNWLPATAKEFHSFRPVLHHGSGKLQKQTMLFQVTSYSLESEFRLLVTLLPEEKA</sequence>
<dbReference type="Proteomes" id="UP000176988">
    <property type="component" value="Unassembled WGS sequence"/>
</dbReference>
<organism evidence="1 2">
    <name type="scientific">Candidatus Uhrbacteria bacterium RIFOXYC2_FULL_47_19</name>
    <dbReference type="NCBI Taxonomy" id="1802424"/>
    <lineage>
        <taxon>Bacteria</taxon>
        <taxon>Candidatus Uhriibacteriota</taxon>
    </lineage>
</organism>
<name>A0A1F7WCW0_9BACT</name>
<dbReference type="STRING" id="1802424.A2480_01000"/>
<dbReference type="EMBL" id="MGFG01000027">
    <property type="protein sequence ID" value="OGM00666.1"/>
    <property type="molecule type" value="Genomic_DNA"/>
</dbReference>
<evidence type="ECO:0000313" key="1">
    <source>
        <dbReference type="EMBL" id="OGM00666.1"/>
    </source>
</evidence>
<dbReference type="AlphaFoldDB" id="A0A1F7WCW0"/>
<comment type="caution">
    <text evidence="1">The sequence shown here is derived from an EMBL/GenBank/DDBJ whole genome shotgun (WGS) entry which is preliminary data.</text>
</comment>
<accession>A0A1F7WCW0</accession>
<evidence type="ECO:0000313" key="2">
    <source>
        <dbReference type="Proteomes" id="UP000176988"/>
    </source>
</evidence>
<proteinExistence type="predicted"/>
<gene>
    <name evidence="1" type="ORF">A2480_01000</name>
</gene>
<protein>
    <submittedName>
        <fullName evidence="1">Uncharacterized protein</fullName>
    </submittedName>
</protein>
<reference evidence="1 2" key="1">
    <citation type="journal article" date="2016" name="Nat. Commun.">
        <title>Thousands of microbial genomes shed light on interconnected biogeochemical processes in an aquifer system.</title>
        <authorList>
            <person name="Anantharaman K."/>
            <person name="Brown C.T."/>
            <person name="Hug L.A."/>
            <person name="Sharon I."/>
            <person name="Castelle C.J."/>
            <person name="Probst A.J."/>
            <person name="Thomas B.C."/>
            <person name="Singh A."/>
            <person name="Wilkins M.J."/>
            <person name="Karaoz U."/>
            <person name="Brodie E.L."/>
            <person name="Williams K.H."/>
            <person name="Hubbard S.S."/>
            <person name="Banfield J.F."/>
        </authorList>
    </citation>
    <scope>NUCLEOTIDE SEQUENCE [LARGE SCALE GENOMIC DNA]</scope>
</reference>